<dbReference type="STRING" id="4565.A0A3B6U7U6"/>
<dbReference type="SUPFAM" id="SSF57889">
    <property type="entry name" value="Cysteine-rich domain"/>
    <property type="match status" value="2"/>
</dbReference>
<dbReference type="InterPro" id="IPR004146">
    <property type="entry name" value="DC1"/>
</dbReference>
<dbReference type="Proteomes" id="UP000019116">
    <property type="component" value="Chromosome Un"/>
</dbReference>
<gene>
    <name evidence="3" type="primary">LOC123175974</name>
</gene>
<dbReference type="GeneID" id="123175974"/>
<dbReference type="InterPro" id="IPR046349">
    <property type="entry name" value="C1-like_sf"/>
</dbReference>
<keyword evidence="1" id="KW-0677">Repeat</keyword>
<organism evidence="3">
    <name type="scientific">Triticum aestivum</name>
    <name type="common">Wheat</name>
    <dbReference type="NCBI Taxonomy" id="4565"/>
    <lineage>
        <taxon>Eukaryota</taxon>
        <taxon>Viridiplantae</taxon>
        <taxon>Streptophyta</taxon>
        <taxon>Embryophyta</taxon>
        <taxon>Tracheophyta</taxon>
        <taxon>Spermatophyta</taxon>
        <taxon>Magnoliopsida</taxon>
        <taxon>Liliopsida</taxon>
        <taxon>Poales</taxon>
        <taxon>Poaceae</taxon>
        <taxon>BOP clade</taxon>
        <taxon>Pooideae</taxon>
        <taxon>Triticodae</taxon>
        <taxon>Triticeae</taxon>
        <taxon>Triticinae</taxon>
        <taxon>Triticum</taxon>
    </lineage>
</organism>
<evidence type="ECO:0000313" key="4">
    <source>
        <dbReference type="Proteomes" id="UP000019116"/>
    </source>
</evidence>
<keyword evidence="4" id="KW-1185">Reference proteome</keyword>
<reference evidence="3" key="2">
    <citation type="submission" date="2018-10" db="UniProtKB">
        <authorList>
            <consortium name="EnsemblPlants"/>
        </authorList>
    </citation>
    <scope>IDENTIFICATION</scope>
</reference>
<dbReference type="KEGG" id="taes:123175974"/>
<proteinExistence type="predicted"/>
<reference evidence="3" key="1">
    <citation type="submission" date="2018-08" db="EMBL/GenBank/DDBJ databases">
        <authorList>
            <person name="Rossello M."/>
        </authorList>
    </citation>
    <scope>NUCLEOTIDE SEQUENCE [LARGE SCALE GENOMIC DNA]</scope>
    <source>
        <strain evidence="3">cv. Chinese Spring</strain>
    </source>
</reference>
<evidence type="ECO:0000259" key="2">
    <source>
        <dbReference type="Pfam" id="PF03107"/>
    </source>
</evidence>
<dbReference type="Gramene" id="TraesCSU02G176200.1">
    <property type="protein sequence ID" value="TraesCSU02G176200.1.cds1"/>
    <property type="gene ID" value="TraesCSU02G176200"/>
</dbReference>
<dbReference type="RefSeq" id="XP_044446344.1">
    <property type="nucleotide sequence ID" value="XM_044590409.1"/>
</dbReference>
<accession>A0A3B6U7U6</accession>
<dbReference type="PANTHER" id="PTHR46477">
    <property type="entry name" value="CYSTEINE/HISTIDINE-RICH C1 DOMAIN FAMILY PROTEIN"/>
    <property type="match status" value="1"/>
</dbReference>
<sequence length="240" mass="26939">MTRTENTAEKALISHPAHPQHQLQLVVATEKFQCNGCKQRGAGQSYRCEPCDYDLHTVCVPPETPLKHPRFNGCELCFRLEPPGPGRSCDACGDVVLGFVYFNRERDIDLHPACAFHPQLVEIDGTLFELHTEKDAALVCRRCKVKDARRNSYWSYRSRDRREDGELAYLHVGCMIDGEGSASEAQSVPTELLNAPGQMTWYKSIWKLTKIVAKLAYYLLSFDGTGITSMAGAVADYFSK</sequence>
<dbReference type="OrthoDB" id="664025at2759"/>
<evidence type="ECO:0000313" key="3">
    <source>
        <dbReference type="EnsemblPlants" id="TraesCSU02G176200.1.cds1"/>
    </source>
</evidence>
<protein>
    <recommendedName>
        <fullName evidence="2">DC1 domain-containing protein</fullName>
    </recommendedName>
</protein>
<dbReference type="PANTHER" id="PTHR46477:SF8">
    <property type="entry name" value="OS08G0257100 PROTEIN"/>
    <property type="match status" value="1"/>
</dbReference>
<feature type="domain" description="DC1" evidence="2">
    <location>
        <begin position="17"/>
        <end position="60"/>
    </location>
</feature>
<dbReference type="Pfam" id="PF03107">
    <property type="entry name" value="C1_2"/>
    <property type="match status" value="1"/>
</dbReference>
<name>A0A3B6U7U6_WHEAT</name>
<dbReference type="Gramene" id="TraesCSU03G0238600.1">
    <property type="protein sequence ID" value="TraesCSU03G0238600.1.CDS1"/>
    <property type="gene ID" value="TraesCSU03G0238600"/>
</dbReference>
<dbReference type="EnsemblPlants" id="TraesCSU02G176200.1">
    <property type="protein sequence ID" value="TraesCSU02G176200.1.cds1"/>
    <property type="gene ID" value="TraesCSU02G176200"/>
</dbReference>
<dbReference type="AlphaFoldDB" id="A0A3B6U7U6"/>
<evidence type="ECO:0000256" key="1">
    <source>
        <dbReference type="ARBA" id="ARBA00022737"/>
    </source>
</evidence>
<dbReference type="Gramene" id="TraesARI7B03G04020280.1">
    <property type="protein sequence ID" value="TraesARI7B03G04020280.1.CDS1"/>
    <property type="gene ID" value="TraesARI7B03G04020280"/>
</dbReference>